<evidence type="ECO:0000259" key="2">
    <source>
        <dbReference type="PROSITE" id="PS50053"/>
    </source>
</evidence>
<feature type="domain" description="Ubiquitin-like" evidence="2">
    <location>
        <begin position="82"/>
        <end position="140"/>
    </location>
</feature>
<dbReference type="PROSITE" id="PS50053">
    <property type="entry name" value="UBIQUITIN_2"/>
    <property type="match status" value="1"/>
</dbReference>
<feature type="region of interest" description="Disordered" evidence="1">
    <location>
        <begin position="1"/>
        <end position="73"/>
    </location>
</feature>
<feature type="compositionally biased region" description="Basic and acidic residues" evidence="1">
    <location>
        <begin position="60"/>
        <end position="69"/>
    </location>
</feature>
<accession>A0A9W6ZAM5</accession>
<comment type="caution">
    <text evidence="3">The sequence shown here is derived from an EMBL/GenBank/DDBJ whole genome shotgun (WGS) entry which is preliminary data.</text>
</comment>
<dbReference type="InterPro" id="IPR000626">
    <property type="entry name" value="Ubiquitin-like_dom"/>
</dbReference>
<dbReference type="EMBL" id="BRXW01000361">
    <property type="protein sequence ID" value="GMH47827.1"/>
    <property type="molecule type" value="Genomic_DNA"/>
</dbReference>
<dbReference type="InterPro" id="IPR029071">
    <property type="entry name" value="Ubiquitin-like_domsf"/>
</dbReference>
<feature type="compositionally biased region" description="Acidic residues" evidence="1">
    <location>
        <begin position="19"/>
        <end position="31"/>
    </location>
</feature>
<sequence>MEAKANDDDLSPSSFQEKEEQDNNDDADDAFIEINPPSPSPKKTLGGLNLGLDLGANGGRQDEDAKDTSETGALVREAESEVMIIFELPDGSQTEESFKMGQSVEVLKSFVASEIGMDMEGQQLYLQDKLMFDPLSLMDFPEIVASRGEDVYIRVEGDLEGETRK</sequence>
<evidence type="ECO:0000256" key="1">
    <source>
        <dbReference type="SAM" id="MobiDB-lite"/>
    </source>
</evidence>
<reference evidence="4" key="1">
    <citation type="journal article" date="2023" name="Commun. Biol.">
        <title>Genome analysis of Parmales, the sister group of diatoms, reveals the evolutionary specialization of diatoms from phago-mixotrophs to photoautotrophs.</title>
        <authorList>
            <person name="Ban H."/>
            <person name="Sato S."/>
            <person name="Yoshikawa S."/>
            <person name="Yamada K."/>
            <person name="Nakamura Y."/>
            <person name="Ichinomiya M."/>
            <person name="Sato N."/>
            <person name="Blanc-Mathieu R."/>
            <person name="Endo H."/>
            <person name="Kuwata A."/>
            <person name="Ogata H."/>
        </authorList>
    </citation>
    <scope>NUCLEOTIDE SEQUENCE [LARGE SCALE GENOMIC DNA]</scope>
    <source>
        <strain evidence="4">NIES 3700</strain>
    </source>
</reference>
<dbReference type="PANTHER" id="PTHR41749">
    <property type="entry name" value="UBIQUITIN-LIKE DOMAIN-CONTAINING PROTEIN"/>
    <property type="match status" value="1"/>
</dbReference>
<dbReference type="AlphaFoldDB" id="A0A9W6ZAM5"/>
<dbReference type="PANTHER" id="PTHR41749:SF1">
    <property type="entry name" value="UBIQUITIN-LIKE DOMAIN-CONTAINING PROTEIN"/>
    <property type="match status" value="1"/>
</dbReference>
<protein>
    <recommendedName>
        <fullName evidence="2">Ubiquitin-like domain-containing protein</fullName>
    </recommendedName>
</protein>
<keyword evidence="4" id="KW-1185">Reference proteome</keyword>
<gene>
    <name evidence="3" type="ORF">TrLO_g3970</name>
</gene>
<dbReference type="OrthoDB" id="409180at2759"/>
<evidence type="ECO:0000313" key="4">
    <source>
        <dbReference type="Proteomes" id="UP001165122"/>
    </source>
</evidence>
<organism evidence="3 4">
    <name type="scientific">Triparma laevis f. longispina</name>
    <dbReference type="NCBI Taxonomy" id="1714387"/>
    <lineage>
        <taxon>Eukaryota</taxon>
        <taxon>Sar</taxon>
        <taxon>Stramenopiles</taxon>
        <taxon>Ochrophyta</taxon>
        <taxon>Bolidophyceae</taxon>
        <taxon>Parmales</taxon>
        <taxon>Triparmaceae</taxon>
        <taxon>Triparma</taxon>
    </lineage>
</organism>
<feature type="compositionally biased region" description="Low complexity" evidence="1">
    <location>
        <begin position="45"/>
        <end position="55"/>
    </location>
</feature>
<dbReference type="Proteomes" id="UP001165122">
    <property type="component" value="Unassembled WGS sequence"/>
</dbReference>
<proteinExistence type="predicted"/>
<evidence type="ECO:0000313" key="3">
    <source>
        <dbReference type="EMBL" id="GMH47827.1"/>
    </source>
</evidence>
<name>A0A9W6ZAM5_9STRA</name>
<dbReference type="SUPFAM" id="SSF54236">
    <property type="entry name" value="Ubiquitin-like"/>
    <property type="match status" value="1"/>
</dbReference>